<accession>A0ABD2YKQ5</accession>
<keyword evidence="2" id="KW-1185">Reference proteome</keyword>
<dbReference type="EMBL" id="JBJUIK010000013">
    <property type="protein sequence ID" value="KAL3506559.1"/>
    <property type="molecule type" value="Genomic_DNA"/>
</dbReference>
<evidence type="ECO:0000313" key="2">
    <source>
        <dbReference type="Proteomes" id="UP001630127"/>
    </source>
</evidence>
<protein>
    <submittedName>
        <fullName evidence="1">Uncharacterized protein</fullName>
    </submittedName>
</protein>
<dbReference type="Proteomes" id="UP001630127">
    <property type="component" value="Unassembled WGS sequence"/>
</dbReference>
<evidence type="ECO:0000313" key="1">
    <source>
        <dbReference type="EMBL" id="KAL3506559.1"/>
    </source>
</evidence>
<comment type="caution">
    <text evidence="1">The sequence shown here is derived from an EMBL/GenBank/DDBJ whole genome shotgun (WGS) entry which is preliminary data.</text>
</comment>
<dbReference type="AlphaFoldDB" id="A0ABD2YKQ5"/>
<sequence length="89" mass="10142">MHDDGQESDDPELNRPTRGFLGNACRVALIQQSLVQLAHHPQPSPTRREKDVEKCFVVMSKIGVSMFDGGVDLDKTKSGLDRLRRFWNY</sequence>
<organism evidence="1 2">
    <name type="scientific">Cinchona calisaya</name>
    <dbReference type="NCBI Taxonomy" id="153742"/>
    <lineage>
        <taxon>Eukaryota</taxon>
        <taxon>Viridiplantae</taxon>
        <taxon>Streptophyta</taxon>
        <taxon>Embryophyta</taxon>
        <taxon>Tracheophyta</taxon>
        <taxon>Spermatophyta</taxon>
        <taxon>Magnoliopsida</taxon>
        <taxon>eudicotyledons</taxon>
        <taxon>Gunneridae</taxon>
        <taxon>Pentapetalae</taxon>
        <taxon>asterids</taxon>
        <taxon>lamiids</taxon>
        <taxon>Gentianales</taxon>
        <taxon>Rubiaceae</taxon>
        <taxon>Cinchonoideae</taxon>
        <taxon>Cinchoneae</taxon>
        <taxon>Cinchona</taxon>
    </lineage>
</organism>
<reference evidence="1 2" key="1">
    <citation type="submission" date="2024-11" db="EMBL/GenBank/DDBJ databases">
        <title>A near-complete genome assembly of Cinchona calisaya.</title>
        <authorList>
            <person name="Lian D.C."/>
            <person name="Zhao X.W."/>
            <person name="Wei L."/>
        </authorList>
    </citation>
    <scope>NUCLEOTIDE SEQUENCE [LARGE SCALE GENOMIC DNA]</scope>
    <source>
        <tissue evidence="1">Nenye</tissue>
    </source>
</reference>
<name>A0ABD2YKQ5_9GENT</name>
<proteinExistence type="predicted"/>
<gene>
    <name evidence="1" type="ORF">ACH5RR_031941</name>
</gene>